<dbReference type="RefSeq" id="WP_099139899.1">
    <property type="nucleotide sequence ID" value="NZ_CAWNQJ010000123.1"/>
</dbReference>
<evidence type="ECO:0000313" key="1">
    <source>
        <dbReference type="EMBL" id="ARD69673.1"/>
    </source>
</evidence>
<accession>A0A1V0M477</accession>
<reference evidence="1" key="1">
    <citation type="journal article" date="2017" name="J. Invertebr. Pathol.">
        <title>Identification and bacterial characteristics of Xenorhabdus hominickii ANU101 from an entomopathogenic nematode, Steinernema monticolum.</title>
        <authorList>
            <person name="Park Y."/>
            <person name="Kang S."/>
            <person name="Sadekuzzaman M."/>
            <person name="Kim H."/>
            <person name="Jung J.K."/>
            <person name="Kim Y."/>
        </authorList>
    </citation>
    <scope>NUCLEOTIDE SEQUENCE</scope>
    <source>
        <strain evidence="1">ANU101</strain>
        <plasmid evidence="1">unnamed1</plasmid>
    </source>
</reference>
<proteinExistence type="predicted"/>
<dbReference type="EMBL" id="KX517798">
    <property type="protein sequence ID" value="ARD69673.1"/>
    <property type="molecule type" value="Genomic_DNA"/>
</dbReference>
<dbReference type="Proteomes" id="UP000225433">
    <property type="component" value="Unassembled WGS sequence"/>
</dbReference>
<keyword evidence="1" id="KW-0614">Plasmid</keyword>
<gene>
    <name evidence="2" type="ORF">Xhom_04465</name>
</gene>
<sequence>MFGLECRTLEGHIDELTKSIGYVVYSDQVDFKTTSIKIDPRFLQGGGKLVPFVSQSTFVPVRGMKNYLSVRNLRIAGDTLIWEYGGRHILQASWTIPVITVFKVINK</sequence>
<name>A0A1V0M477_XENHO</name>
<protein>
    <submittedName>
        <fullName evidence="1">Uncharacterized protein</fullName>
    </submittedName>
</protein>
<evidence type="ECO:0000313" key="3">
    <source>
        <dbReference type="Proteomes" id="UP000225433"/>
    </source>
</evidence>
<dbReference type="EMBL" id="NJAI01000009">
    <property type="protein sequence ID" value="PHM52387.1"/>
    <property type="molecule type" value="Genomic_DNA"/>
</dbReference>
<geneLocation type="plasmid" evidence="1">
    <name>unnamed1</name>
</geneLocation>
<evidence type="ECO:0000313" key="2">
    <source>
        <dbReference type="EMBL" id="PHM52387.1"/>
    </source>
</evidence>
<reference evidence="2 3" key="2">
    <citation type="journal article" date="2017" name="Nat. Microbiol.">
        <title>Natural product diversity associated with the nematode symbionts Photorhabdus and Xenorhabdus.</title>
        <authorList>
            <person name="Tobias N.J."/>
            <person name="Wolff H."/>
            <person name="Djahanschiri B."/>
            <person name="Grundmann F."/>
            <person name="Kronenwerth M."/>
            <person name="Shi Y.M."/>
            <person name="Simonyi S."/>
            <person name="Grun P."/>
            <person name="Shapiro-Ilan D."/>
            <person name="Pidot S.J."/>
            <person name="Stinear T.P."/>
            <person name="Ebersberger I."/>
            <person name="Bode H.B."/>
        </authorList>
    </citation>
    <scope>NUCLEOTIDE SEQUENCE [LARGE SCALE GENOMIC DNA]</scope>
    <source>
        <strain evidence="2 3">DSM 17903</strain>
    </source>
</reference>
<organism evidence="1">
    <name type="scientific">Xenorhabdus hominickii</name>
    <dbReference type="NCBI Taxonomy" id="351679"/>
    <lineage>
        <taxon>Bacteria</taxon>
        <taxon>Pseudomonadati</taxon>
        <taxon>Pseudomonadota</taxon>
        <taxon>Gammaproteobacteria</taxon>
        <taxon>Enterobacterales</taxon>
        <taxon>Morganellaceae</taxon>
        <taxon>Xenorhabdus</taxon>
    </lineage>
</organism>
<dbReference type="AlphaFoldDB" id="A0A1V0M477"/>